<keyword evidence="1" id="KW-0472">Membrane</keyword>
<proteinExistence type="predicted"/>
<gene>
    <name evidence="2" type="ORF">HGG76_10535</name>
</gene>
<feature type="transmembrane region" description="Helical" evidence="1">
    <location>
        <begin position="42"/>
        <end position="64"/>
    </location>
</feature>
<dbReference type="Proteomes" id="UP000558475">
    <property type="component" value="Unassembled WGS sequence"/>
</dbReference>
<sequence>MTNAVIGALRVNLGIDTAEFREGLKSAQTSADKFAAVLKTTFIGVATAAVGALGSLSLIVNQLAGDMDGLKSRQIFQASGLRNSSAWPSLPNLSRSRAKSSRTFSRM</sequence>
<protein>
    <submittedName>
        <fullName evidence="2">Uncharacterized protein</fullName>
    </submittedName>
</protein>
<keyword evidence="1" id="KW-0812">Transmembrane</keyword>
<name>A0A7X6FRP2_9HYPH</name>
<organism evidence="2 3">
    <name type="scientific">Brucella tritici</name>
    <dbReference type="NCBI Taxonomy" id="94626"/>
    <lineage>
        <taxon>Bacteria</taxon>
        <taxon>Pseudomonadati</taxon>
        <taxon>Pseudomonadota</taxon>
        <taxon>Alphaproteobacteria</taxon>
        <taxon>Hyphomicrobiales</taxon>
        <taxon>Brucellaceae</taxon>
        <taxon>Brucella/Ochrobactrum group</taxon>
        <taxon>Brucella</taxon>
    </lineage>
</organism>
<evidence type="ECO:0000256" key="1">
    <source>
        <dbReference type="SAM" id="Phobius"/>
    </source>
</evidence>
<dbReference type="AlphaFoldDB" id="A0A7X6FRP2"/>
<dbReference type="EMBL" id="JAAXZB010000001">
    <property type="protein sequence ID" value="NKW09835.1"/>
    <property type="molecule type" value="Genomic_DNA"/>
</dbReference>
<comment type="caution">
    <text evidence="2">The sequence shown here is derived from an EMBL/GenBank/DDBJ whole genome shotgun (WGS) entry which is preliminary data.</text>
</comment>
<reference evidence="2 3" key="1">
    <citation type="submission" date="2020-04" db="EMBL/GenBank/DDBJ databases">
        <title>Whole genome sequencing of clinical and environmental type strains of Ochrobactrum.</title>
        <authorList>
            <person name="Dharne M."/>
        </authorList>
    </citation>
    <scope>NUCLEOTIDE SEQUENCE [LARGE SCALE GENOMIC DNA]</scope>
    <source>
        <strain evidence="2 3">DSM 13340</strain>
    </source>
</reference>
<accession>A0A7X6FRP2</accession>
<evidence type="ECO:0000313" key="3">
    <source>
        <dbReference type="Proteomes" id="UP000558475"/>
    </source>
</evidence>
<evidence type="ECO:0000313" key="2">
    <source>
        <dbReference type="EMBL" id="NKW09835.1"/>
    </source>
</evidence>
<keyword evidence="1" id="KW-1133">Transmembrane helix</keyword>